<evidence type="ECO:0000256" key="8">
    <source>
        <dbReference type="ARBA" id="ARBA00022989"/>
    </source>
</evidence>
<evidence type="ECO:0000256" key="5">
    <source>
        <dbReference type="ARBA" id="ARBA00022826"/>
    </source>
</evidence>
<feature type="transmembrane region" description="Helical" evidence="12">
    <location>
        <begin position="152"/>
        <end position="173"/>
    </location>
</feature>
<dbReference type="Pfam" id="PF00520">
    <property type="entry name" value="Ion_trans"/>
    <property type="match status" value="1"/>
</dbReference>
<evidence type="ECO:0000256" key="4">
    <source>
        <dbReference type="ARBA" id="ARBA00022692"/>
    </source>
</evidence>
<keyword evidence="7" id="KW-0630">Potassium</keyword>
<accession>A0A1G2PN36</accession>
<dbReference type="Gene3D" id="1.20.5.110">
    <property type="match status" value="1"/>
</dbReference>
<evidence type="ECO:0000259" key="13">
    <source>
        <dbReference type="Pfam" id="PF00520"/>
    </source>
</evidence>
<feature type="transmembrane region" description="Helical" evidence="12">
    <location>
        <begin position="209"/>
        <end position="233"/>
    </location>
</feature>
<evidence type="ECO:0000256" key="7">
    <source>
        <dbReference type="ARBA" id="ARBA00022958"/>
    </source>
</evidence>
<dbReference type="Gene3D" id="1.20.120.350">
    <property type="entry name" value="Voltage-gated potassium channels. Chain C"/>
    <property type="match status" value="1"/>
</dbReference>
<dbReference type="STRING" id="1802362.A2806_01660"/>
<evidence type="ECO:0000256" key="11">
    <source>
        <dbReference type="ARBA" id="ARBA00023303"/>
    </source>
</evidence>
<evidence type="ECO:0000256" key="2">
    <source>
        <dbReference type="ARBA" id="ARBA00022448"/>
    </source>
</evidence>
<dbReference type="PANTHER" id="PTHR11537:SF254">
    <property type="entry name" value="POTASSIUM VOLTAGE-GATED CHANNEL PROTEIN SHAB"/>
    <property type="match status" value="1"/>
</dbReference>
<comment type="caution">
    <text evidence="14">The sequence shown here is derived from an EMBL/GenBank/DDBJ whole genome shotgun (WGS) entry which is preliminary data.</text>
</comment>
<keyword evidence="6" id="KW-0851">Voltage-gated channel</keyword>
<name>A0A1G2PN36_9BACT</name>
<feature type="transmembrane region" description="Helical" evidence="12">
    <location>
        <begin position="52"/>
        <end position="75"/>
    </location>
</feature>
<keyword evidence="5" id="KW-0631">Potassium channel</keyword>
<evidence type="ECO:0000256" key="6">
    <source>
        <dbReference type="ARBA" id="ARBA00022882"/>
    </source>
</evidence>
<feature type="domain" description="Ion transport" evidence="13">
    <location>
        <begin position="28"/>
        <end position="239"/>
    </location>
</feature>
<evidence type="ECO:0000256" key="10">
    <source>
        <dbReference type="ARBA" id="ARBA00023136"/>
    </source>
</evidence>
<keyword evidence="2" id="KW-0813">Transport</keyword>
<sequence>MSTINHYLQIAFQERTSRIYHAVQDILAVIIVLSVILIATESVEGLYERYTNLFHISELAIVAIFTVEYLIYVYLAKDKAAYILSFFGLIDLMAILPTYLALFFASFLPLHSLLVLRVVRVLRLLRVVRVLKLIPYTAQRQGVARVVPWRALEIAFFAMFSVVVISGTLVFLAEGGVPRTKFTDIPQGMWWALVTLTTVGYGDLVPQTFLGRIVAALTMFTGFILFVVFVAIFSRRLQKMLLGNLAEEEDEDETSLY</sequence>
<keyword evidence="10 12" id="KW-0472">Membrane</keyword>
<dbReference type="GO" id="GO:0008076">
    <property type="term" value="C:voltage-gated potassium channel complex"/>
    <property type="evidence" value="ECO:0007669"/>
    <property type="project" value="InterPro"/>
</dbReference>
<keyword evidence="9" id="KW-0406">Ion transport</keyword>
<dbReference type="EMBL" id="MHSS01000001">
    <property type="protein sequence ID" value="OHA49031.1"/>
    <property type="molecule type" value="Genomic_DNA"/>
</dbReference>
<evidence type="ECO:0000256" key="12">
    <source>
        <dbReference type="SAM" id="Phobius"/>
    </source>
</evidence>
<keyword evidence="8 12" id="KW-1133">Transmembrane helix</keyword>
<dbReference type="Gene3D" id="1.10.287.70">
    <property type="match status" value="1"/>
</dbReference>
<evidence type="ECO:0000313" key="14">
    <source>
        <dbReference type="EMBL" id="OHA49031.1"/>
    </source>
</evidence>
<dbReference type="SUPFAM" id="SSF81324">
    <property type="entry name" value="Voltage-gated potassium channels"/>
    <property type="match status" value="1"/>
</dbReference>
<dbReference type="GO" id="GO:0001508">
    <property type="term" value="P:action potential"/>
    <property type="evidence" value="ECO:0007669"/>
    <property type="project" value="TreeGrafter"/>
</dbReference>
<feature type="transmembrane region" description="Helical" evidence="12">
    <location>
        <begin position="20"/>
        <end position="40"/>
    </location>
</feature>
<protein>
    <recommendedName>
        <fullName evidence="13">Ion transport domain-containing protein</fullName>
    </recommendedName>
</protein>
<proteinExistence type="predicted"/>
<evidence type="ECO:0000256" key="9">
    <source>
        <dbReference type="ARBA" id="ARBA00023065"/>
    </source>
</evidence>
<keyword evidence="3" id="KW-0633">Potassium transport</keyword>
<evidence type="ECO:0000256" key="1">
    <source>
        <dbReference type="ARBA" id="ARBA00004141"/>
    </source>
</evidence>
<dbReference type="Proteomes" id="UP000177629">
    <property type="component" value="Unassembled WGS sequence"/>
</dbReference>
<dbReference type="PANTHER" id="PTHR11537">
    <property type="entry name" value="VOLTAGE-GATED POTASSIUM CHANNEL"/>
    <property type="match status" value="1"/>
</dbReference>
<feature type="transmembrane region" description="Helical" evidence="12">
    <location>
        <begin position="82"/>
        <end position="108"/>
    </location>
</feature>
<evidence type="ECO:0000256" key="3">
    <source>
        <dbReference type="ARBA" id="ARBA00022538"/>
    </source>
</evidence>
<evidence type="ECO:0000313" key="15">
    <source>
        <dbReference type="Proteomes" id="UP000177629"/>
    </source>
</evidence>
<comment type="subcellular location">
    <subcellularLocation>
        <location evidence="1">Membrane</location>
        <topology evidence="1">Multi-pass membrane protein</topology>
    </subcellularLocation>
</comment>
<dbReference type="PRINTS" id="PR00169">
    <property type="entry name" value="KCHANNEL"/>
</dbReference>
<dbReference type="InterPro" id="IPR027359">
    <property type="entry name" value="Volt_channel_dom_sf"/>
</dbReference>
<dbReference type="InterPro" id="IPR028325">
    <property type="entry name" value="VG_K_chnl"/>
</dbReference>
<gene>
    <name evidence="14" type="ORF">A2806_01660</name>
</gene>
<reference evidence="14 15" key="1">
    <citation type="journal article" date="2016" name="Nat. Commun.">
        <title>Thousands of microbial genomes shed light on interconnected biogeochemical processes in an aquifer system.</title>
        <authorList>
            <person name="Anantharaman K."/>
            <person name="Brown C.T."/>
            <person name="Hug L.A."/>
            <person name="Sharon I."/>
            <person name="Castelle C.J."/>
            <person name="Probst A.J."/>
            <person name="Thomas B.C."/>
            <person name="Singh A."/>
            <person name="Wilkins M.J."/>
            <person name="Karaoz U."/>
            <person name="Brodie E.L."/>
            <person name="Williams K.H."/>
            <person name="Hubbard S.S."/>
            <person name="Banfield J.F."/>
        </authorList>
    </citation>
    <scope>NUCLEOTIDE SEQUENCE [LARGE SCALE GENOMIC DNA]</scope>
</reference>
<keyword evidence="4 12" id="KW-0812">Transmembrane</keyword>
<dbReference type="InterPro" id="IPR005821">
    <property type="entry name" value="Ion_trans_dom"/>
</dbReference>
<dbReference type="GO" id="GO:0005249">
    <property type="term" value="F:voltage-gated potassium channel activity"/>
    <property type="evidence" value="ECO:0007669"/>
    <property type="project" value="InterPro"/>
</dbReference>
<keyword evidence="11" id="KW-0407">Ion channel</keyword>
<dbReference type="AlphaFoldDB" id="A0A1G2PN36"/>
<organism evidence="14 15">
    <name type="scientific">Candidatus Terrybacteria bacterium RIFCSPHIGHO2_01_FULL_48_17</name>
    <dbReference type="NCBI Taxonomy" id="1802362"/>
    <lineage>
        <taxon>Bacteria</taxon>
        <taxon>Candidatus Terryibacteriota</taxon>
    </lineage>
</organism>